<reference evidence="2" key="1">
    <citation type="submission" date="2023-03" db="EMBL/GenBank/DDBJ databases">
        <title>A Study on Prevalence and Characterization of Enterobacter cloacae strains in China.</title>
        <authorList>
            <person name="Zheng Z."/>
        </authorList>
    </citation>
    <scope>NUCLEOTIDE SEQUENCE</scope>
    <source>
        <strain evidence="2">EC77</strain>
    </source>
</reference>
<evidence type="ECO:0000256" key="1">
    <source>
        <dbReference type="SAM" id="Phobius"/>
    </source>
</evidence>
<organism evidence="2 3">
    <name type="scientific">Enterobacter cloacae</name>
    <dbReference type="NCBI Taxonomy" id="550"/>
    <lineage>
        <taxon>Bacteria</taxon>
        <taxon>Pseudomonadati</taxon>
        <taxon>Pseudomonadota</taxon>
        <taxon>Gammaproteobacteria</taxon>
        <taxon>Enterobacterales</taxon>
        <taxon>Enterobacteriaceae</taxon>
        <taxon>Enterobacter</taxon>
        <taxon>Enterobacter cloacae complex</taxon>
    </lineage>
</organism>
<keyword evidence="1" id="KW-1133">Transmembrane helix</keyword>
<name>A0AAW6NWE6_ENTCL</name>
<dbReference type="NCBIfam" id="NF033153">
    <property type="entry name" value="phage_ICD_like"/>
    <property type="match status" value="1"/>
</dbReference>
<dbReference type="InterPro" id="IPR018880">
    <property type="entry name" value="Phage_P4_Ash"/>
</dbReference>
<proteinExistence type="predicted"/>
<protein>
    <submittedName>
        <fullName evidence="2">Host cell division inhibitor Icd-like protein</fullName>
    </submittedName>
</protein>
<evidence type="ECO:0000313" key="2">
    <source>
        <dbReference type="EMBL" id="MDF3640911.1"/>
    </source>
</evidence>
<dbReference type="AlphaFoldDB" id="A0AAW6NWE6"/>
<dbReference type="Proteomes" id="UP001215180">
    <property type="component" value="Unassembled WGS sequence"/>
</dbReference>
<comment type="caution">
    <text evidence="2">The sequence shown here is derived from an EMBL/GenBank/DDBJ whole genome shotgun (WGS) entry which is preliminary data.</text>
</comment>
<gene>
    <name evidence="2" type="ORF">P3S46_27295</name>
</gene>
<accession>A0AAW6NWE6</accession>
<keyword evidence="1" id="KW-0472">Membrane</keyword>
<dbReference type="Pfam" id="PF10554">
    <property type="entry name" value="Phage_ASH"/>
    <property type="match status" value="1"/>
</dbReference>
<evidence type="ECO:0000313" key="3">
    <source>
        <dbReference type="Proteomes" id="UP001215180"/>
    </source>
</evidence>
<feature type="transmembrane region" description="Helical" evidence="1">
    <location>
        <begin position="52"/>
        <end position="72"/>
    </location>
</feature>
<keyword evidence="1" id="KW-0812">Transmembrane</keyword>
<sequence length="196" mass="22017">MPGFIYMFNTQDSVIKFLHHAKCSGYIRSVAAKSAIGRRNPCYLKATPHAPSVFFCVVALTHPYFMVWWLTVSIRYLRHIIQIMVVQAGQLSGWPVSFRAGIPTPVWATTHERRNSGGSVTRYLKEIATMATIPALPHPQFTFVFLAVRRSDYAARPFAVRTVAPCERAARLKLVADFVLSFAARIPMNNFGEVNA</sequence>
<dbReference type="EMBL" id="JARJGR010000855">
    <property type="protein sequence ID" value="MDF3640911.1"/>
    <property type="molecule type" value="Genomic_DNA"/>
</dbReference>